<sequence>MLKLHLQRLASLSKKLQVSPPALEAVHPSLNLELIQPCILEQKCTSCLTRCGNCKRRYLPFRLYFRLAISAPVSDPSGKQAMAICNEHRSHGYLIFNNRFRRRHRRSDWVELTNHDARRLFQHVTLLGTRSGGRGHPLRNPILNLPETNGKSSVEIQMPLTDATRSPITEAVPKTVKLRFMPLLGSTNVIWPVTN</sequence>
<accession>A0A6J7HDE4</accession>
<protein>
    <submittedName>
        <fullName evidence="1">Unannotated protein</fullName>
    </submittedName>
</protein>
<dbReference type="EMBL" id="CAFBMG010000198">
    <property type="protein sequence ID" value="CAB4917258.1"/>
    <property type="molecule type" value="Genomic_DNA"/>
</dbReference>
<gene>
    <name evidence="1" type="ORF">UFOPK3519_01752</name>
</gene>
<reference evidence="1" key="1">
    <citation type="submission" date="2020-05" db="EMBL/GenBank/DDBJ databases">
        <authorList>
            <person name="Chiriac C."/>
            <person name="Salcher M."/>
            <person name="Ghai R."/>
            <person name="Kavagutti S V."/>
        </authorList>
    </citation>
    <scope>NUCLEOTIDE SEQUENCE</scope>
</reference>
<name>A0A6J7HDE4_9ZZZZ</name>
<dbReference type="AlphaFoldDB" id="A0A6J7HDE4"/>
<organism evidence="1">
    <name type="scientific">freshwater metagenome</name>
    <dbReference type="NCBI Taxonomy" id="449393"/>
    <lineage>
        <taxon>unclassified sequences</taxon>
        <taxon>metagenomes</taxon>
        <taxon>ecological metagenomes</taxon>
    </lineage>
</organism>
<proteinExistence type="predicted"/>
<evidence type="ECO:0000313" key="1">
    <source>
        <dbReference type="EMBL" id="CAB4917258.1"/>
    </source>
</evidence>